<dbReference type="PROSITE" id="PS50156">
    <property type="entry name" value="SSD"/>
    <property type="match status" value="1"/>
</dbReference>
<keyword evidence="4 7" id="KW-0812">Transmembrane</keyword>
<reference evidence="9" key="1">
    <citation type="submission" date="2022-06" db="EMBL/GenBank/DDBJ databases">
        <title>Novel species in genus nocardia.</title>
        <authorList>
            <person name="Li F."/>
        </authorList>
    </citation>
    <scope>NUCLEOTIDE SEQUENCE</scope>
    <source>
        <strain evidence="9">CDC141</strain>
    </source>
</reference>
<dbReference type="SUPFAM" id="SSF82866">
    <property type="entry name" value="Multidrug efflux transporter AcrB transmembrane domain"/>
    <property type="match status" value="2"/>
</dbReference>
<protein>
    <submittedName>
        <fullName evidence="9">MMPL family transporter</fullName>
    </submittedName>
</protein>
<dbReference type="GO" id="GO:0005886">
    <property type="term" value="C:plasma membrane"/>
    <property type="evidence" value="ECO:0007669"/>
    <property type="project" value="UniProtKB-SubCell"/>
</dbReference>
<organism evidence="9 10">
    <name type="scientific">Nocardia pulmonis</name>
    <dbReference type="NCBI Taxonomy" id="2951408"/>
    <lineage>
        <taxon>Bacteria</taxon>
        <taxon>Bacillati</taxon>
        <taxon>Actinomycetota</taxon>
        <taxon>Actinomycetes</taxon>
        <taxon>Mycobacteriales</taxon>
        <taxon>Nocardiaceae</taxon>
        <taxon>Nocardia</taxon>
    </lineage>
</organism>
<evidence type="ECO:0000313" key="9">
    <source>
        <dbReference type="EMBL" id="MCM6776374.1"/>
    </source>
</evidence>
<feature type="domain" description="SSD" evidence="8">
    <location>
        <begin position="189"/>
        <end position="329"/>
    </location>
</feature>
<dbReference type="InterPro" id="IPR000731">
    <property type="entry name" value="SSD"/>
</dbReference>
<evidence type="ECO:0000256" key="1">
    <source>
        <dbReference type="ARBA" id="ARBA00004651"/>
    </source>
</evidence>
<keyword evidence="6 7" id="KW-0472">Membrane</keyword>
<sequence>MLTAIARAAVRRPWVVVAVALLIALLGGLLGASVPGKLKSGGQTTPETESARQYLDENFPGINPNLVVVLAADNVDSPAAESAGRRVVERLAHRSDVTGVQSYWTARPDLASALRDKDRKKAVVLGTIVGDDTAVQKSAASISRELTETSGGVEVRVGGLAAVFSDMSEQSTRDLIRSEAVAIPLTGIVLVLVFGSIVAAGLPLIVGLFAILVTLAVLGIYAALGDVSVFSLNMTTALGFALAVDYSLFIVSRYREELERGLDHADAAVRATQTAGRTVVFSALTVALSLAVLVVFPQYFLRSFAYAGVAVVVAAAAAAIVILPACLVLLGPRVNALDLRAPIRRWLRRPPPGTVQPQDSRWYRAVIAVIRRPIPVALAAVGVLVLLGSPLLSLHFGFADDRVLPTSSPSRQVGDILRQDFGAHVGSGTVVMLRDGGADLSQVGSYAAALSKIDGVPAVLSPAGVYQQGLRMAAPPPGLVNEAGAVVSVFTDIDPFSDAGSAQLRAIREVPSPGPVTISGAAATNEDSVRAIVSKLPMALVLIAVTTYVLLFLFTGSLLLPAKALVLNVLSLSATFGAMVWIFQEGHLSGLLGFTPLGSLTPALPILMFCLAFGVSMDYELFLLSRMREEWLASDRTPAANIHAVAMGVARTGRIFTAAAVLMAIVLAAVATSKVQFMQLFGLGLTLAVLADATIIRLLLVPTLMRLLSTYNWWAPRWLMVLHSRFGFTEDRPAQGVPAHNV</sequence>
<gene>
    <name evidence="9" type="ORF">NDR86_23080</name>
</gene>
<dbReference type="Pfam" id="PF03176">
    <property type="entry name" value="MMPL"/>
    <property type="match status" value="2"/>
</dbReference>
<evidence type="ECO:0000256" key="3">
    <source>
        <dbReference type="ARBA" id="ARBA00022475"/>
    </source>
</evidence>
<keyword evidence="10" id="KW-1185">Reference proteome</keyword>
<keyword evidence="3" id="KW-1003">Cell membrane</keyword>
<dbReference type="EMBL" id="JAMRXG010000010">
    <property type="protein sequence ID" value="MCM6776374.1"/>
    <property type="molecule type" value="Genomic_DNA"/>
</dbReference>
<evidence type="ECO:0000256" key="6">
    <source>
        <dbReference type="ARBA" id="ARBA00023136"/>
    </source>
</evidence>
<dbReference type="InterPro" id="IPR004869">
    <property type="entry name" value="MMPL_dom"/>
</dbReference>
<feature type="transmembrane region" description="Helical" evidence="7">
    <location>
        <begin position="374"/>
        <end position="398"/>
    </location>
</feature>
<name>A0A9X2E9R6_9NOCA</name>
<comment type="caution">
    <text evidence="9">The sequence shown here is derived from an EMBL/GenBank/DDBJ whole genome shotgun (WGS) entry which is preliminary data.</text>
</comment>
<feature type="transmembrane region" description="Helical" evidence="7">
    <location>
        <begin position="603"/>
        <end position="624"/>
    </location>
</feature>
<accession>A0A9X2E9R6</accession>
<evidence type="ECO:0000256" key="5">
    <source>
        <dbReference type="ARBA" id="ARBA00022989"/>
    </source>
</evidence>
<dbReference type="PANTHER" id="PTHR33406">
    <property type="entry name" value="MEMBRANE PROTEIN MJ1562-RELATED"/>
    <property type="match status" value="1"/>
</dbReference>
<evidence type="ECO:0000256" key="7">
    <source>
        <dbReference type="SAM" id="Phobius"/>
    </source>
</evidence>
<feature type="transmembrane region" description="Helical" evidence="7">
    <location>
        <begin position="306"/>
        <end position="330"/>
    </location>
</feature>
<dbReference type="AlphaFoldDB" id="A0A9X2E9R6"/>
<feature type="transmembrane region" description="Helical" evidence="7">
    <location>
        <begin position="655"/>
        <end position="671"/>
    </location>
</feature>
<dbReference type="RefSeq" id="WP_251914679.1">
    <property type="nucleotide sequence ID" value="NZ_JAMRXG010000010.1"/>
</dbReference>
<feature type="transmembrane region" description="Helical" evidence="7">
    <location>
        <begin position="230"/>
        <end position="251"/>
    </location>
</feature>
<feature type="transmembrane region" description="Helical" evidence="7">
    <location>
        <begin position="205"/>
        <end position="224"/>
    </location>
</feature>
<dbReference type="Proteomes" id="UP001139157">
    <property type="component" value="Unassembled WGS sequence"/>
</dbReference>
<evidence type="ECO:0000256" key="2">
    <source>
        <dbReference type="ARBA" id="ARBA00010157"/>
    </source>
</evidence>
<proteinExistence type="inferred from homology"/>
<comment type="subcellular location">
    <subcellularLocation>
        <location evidence="1">Cell membrane</location>
        <topology evidence="1">Multi-pass membrane protein</topology>
    </subcellularLocation>
</comment>
<dbReference type="InterPro" id="IPR050545">
    <property type="entry name" value="Mycobact_MmpL"/>
</dbReference>
<dbReference type="Gene3D" id="1.20.1640.10">
    <property type="entry name" value="Multidrug efflux transporter AcrB transmembrane domain"/>
    <property type="match status" value="2"/>
</dbReference>
<evidence type="ECO:0000259" key="8">
    <source>
        <dbReference type="PROSITE" id="PS50156"/>
    </source>
</evidence>
<evidence type="ECO:0000313" key="10">
    <source>
        <dbReference type="Proteomes" id="UP001139157"/>
    </source>
</evidence>
<dbReference type="PANTHER" id="PTHR33406:SF11">
    <property type="entry name" value="MEMBRANE PROTEIN SCO6666-RELATED"/>
    <property type="match status" value="1"/>
</dbReference>
<feature type="transmembrane region" description="Helical" evidence="7">
    <location>
        <begin position="677"/>
        <end position="700"/>
    </location>
</feature>
<feature type="transmembrane region" description="Helical" evidence="7">
    <location>
        <begin position="180"/>
        <end position="198"/>
    </location>
</feature>
<feature type="transmembrane region" description="Helical" evidence="7">
    <location>
        <begin position="565"/>
        <end position="583"/>
    </location>
</feature>
<comment type="similarity">
    <text evidence="2">Belongs to the resistance-nodulation-cell division (RND) (TC 2.A.6) family. MmpL subfamily.</text>
</comment>
<evidence type="ECO:0000256" key="4">
    <source>
        <dbReference type="ARBA" id="ARBA00022692"/>
    </source>
</evidence>
<keyword evidence="5 7" id="KW-1133">Transmembrane helix</keyword>
<feature type="transmembrane region" description="Helical" evidence="7">
    <location>
        <begin position="279"/>
        <end position="300"/>
    </location>
</feature>
<feature type="transmembrane region" description="Helical" evidence="7">
    <location>
        <begin position="538"/>
        <end position="560"/>
    </location>
</feature>